<dbReference type="InterPro" id="IPR000330">
    <property type="entry name" value="SNF2_N"/>
</dbReference>
<dbReference type="GO" id="GO:0042393">
    <property type="term" value="F:histone binding"/>
    <property type="evidence" value="ECO:0007669"/>
    <property type="project" value="TreeGrafter"/>
</dbReference>
<proteinExistence type="inferred from homology"/>
<dbReference type="SUPFAM" id="SSF101224">
    <property type="entry name" value="HAND domain of the nucleosome remodeling ATPase ISWI"/>
    <property type="match status" value="1"/>
</dbReference>
<feature type="domain" description="Helicase ATP-binding" evidence="6">
    <location>
        <begin position="1"/>
        <end position="152"/>
    </location>
</feature>
<dbReference type="SUPFAM" id="SSF46689">
    <property type="entry name" value="Homeodomain-like"/>
    <property type="match status" value="1"/>
</dbReference>
<feature type="compositionally biased region" description="Polar residues" evidence="5">
    <location>
        <begin position="846"/>
        <end position="855"/>
    </location>
</feature>
<dbReference type="GO" id="GO:0000785">
    <property type="term" value="C:chromatin"/>
    <property type="evidence" value="ECO:0007669"/>
    <property type="project" value="TreeGrafter"/>
</dbReference>
<reference evidence="8" key="1">
    <citation type="submission" date="2021-01" db="EMBL/GenBank/DDBJ databases">
        <authorList>
            <person name="Corre E."/>
            <person name="Pelletier E."/>
            <person name="Niang G."/>
            <person name="Scheremetjew M."/>
            <person name="Finn R."/>
            <person name="Kale V."/>
            <person name="Holt S."/>
            <person name="Cochrane G."/>
            <person name="Meng A."/>
            <person name="Brown T."/>
            <person name="Cohen L."/>
        </authorList>
    </citation>
    <scope>NUCLEOTIDE SEQUENCE</scope>
    <source>
        <strain evidence="8">CCMP2058</strain>
    </source>
</reference>
<dbReference type="InterPro" id="IPR036306">
    <property type="entry name" value="ISWI_HAND-dom_sf"/>
</dbReference>
<dbReference type="PROSITE" id="PS51194">
    <property type="entry name" value="HELICASE_CTER"/>
    <property type="match status" value="1"/>
</dbReference>
<dbReference type="Pfam" id="PF00176">
    <property type="entry name" value="SNF2-rel_dom"/>
    <property type="match status" value="1"/>
</dbReference>
<evidence type="ECO:0000256" key="5">
    <source>
        <dbReference type="SAM" id="MobiDB-lite"/>
    </source>
</evidence>
<dbReference type="Pfam" id="PF09111">
    <property type="entry name" value="SLIDE"/>
    <property type="match status" value="1"/>
</dbReference>
<protein>
    <submittedName>
        <fullName evidence="8">Uncharacterized protein</fullName>
    </submittedName>
</protein>
<dbReference type="GO" id="GO:0016887">
    <property type="term" value="F:ATP hydrolysis activity"/>
    <property type="evidence" value="ECO:0007669"/>
    <property type="project" value="TreeGrafter"/>
</dbReference>
<dbReference type="FunFam" id="3.40.50.300:FF:000082">
    <property type="entry name" value="ISWI chromatin remodeling complex ATPase ISW1"/>
    <property type="match status" value="1"/>
</dbReference>
<feature type="region of interest" description="Disordered" evidence="5">
    <location>
        <begin position="791"/>
        <end position="855"/>
    </location>
</feature>
<evidence type="ECO:0000259" key="7">
    <source>
        <dbReference type="PROSITE" id="PS51194"/>
    </source>
</evidence>
<dbReference type="InterPro" id="IPR038718">
    <property type="entry name" value="SNF2-like_sf"/>
</dbReference>
<dbReference type="Gene3D" id="3.40.50.10810">
    <property type="entry name" value="Tandem AAA-ATPase domain"/>
    <property type="match status" value="1"/>
</dbReference>
<dbReference type="GO" id="GO:0005634">
    <property type="term" value="C:nucleus"/>
    <property type="evidence" value="ECO:0007669"/>
    <property type="project" value="UniProtKB-SubCell"/>
</dbReference>
<accession>A0A7S0DGP2</accession>
<evidence type="ECO:0000259" key="6">
    <source>
        <dbReference type="PROSITE" id="PS51192"/>
    </source>
</evidence>
<dbReference type="InterPro" id="IPR001650">
    <property type="entry name" value="Helicase_C-like"/>
</dbReference>
<dbReference type="PROSITE" id="PS51192">
    <property type="entry name" value="HELICASE_ATP_BIND_1"/>
    <property type="match status" value="1"/>
</dbReference>
<dbReference type="SUPFAM" id="SSF52540">
    <property type="entry name" value="P-loop containing nucleoside triphosphate hydrolases"/>
    <property type="match status" value="2"/>
</dbReference>
<dbReference type="GO" id="GO:0140658">
    <property type="term" value="F:ATP-dependent chromatin remodeler activity"/>
    <property type="evidence" value="ECO:0007669"/>
    <property type="project" value="TreeGrafter"/>
</dbReference>
<evidence type="ECO:0000256" key="2">
    <source>
        <dbReference type="ARBA" id="ARBA00009687"/>
    </source>
</evidence>
<feature type="domain" description="Helicase C-terminal" evidence="7">
    <location>
        <begin position="283"/>
        <end position="434"/>
    </location>
</feature>
<dbReference type="GO" id="GO:0034728">
    <property type="term" value="P:nucleosome organization"/>
    <property type="evidence" value="ECO:0007669"/>
    <property type="project" value="TreeGrafter"/>
</dbReference>
<evidence type="ECO:0000256" key="4">
    <source>
        <dbReference type="ARBA" id="ARBA00023242"/>
    </source>
</evidence>
<evidence type="ECO:0000256" key="1">
    <source>
        <dbReference type="ARBA" id="ARBA00004123"/>
    </source>
</evidence>
<dbReference type="PROSITE" id="PS00690">
    <property type="entry name" value="DEAH_ATP_HELICASE"/>
    <property type="match status" value="1"/>
</dbReference>
<dbReference type="PANTHER" id="PTHR45623:SF49">
    <property type="entry name" value="SWI_SNF-RELATED MATRIX-ASSOCIATED ACTIN-DEPENDENT REGULATOR OF CHROMATIN SUBFAMILY A MEMBER 5"/>
    <property type="match status" value="1"/>
</dbReference>
<gene>
    <name evidence="8" type="ORF">LAMO00422_LOCUS13302</name>
</gene>
<dbReference type="Gene3D" id="1.10.10.60">
    <property type="entry name" value="Homeodomain-like"/>
    <property type="match status" value="2"/>
</dbReference>
<name>A0A7S0DGP2_9EUKA</name>
<dbReference type="PANTHER" id="PTHR45623">
    <property type="entry name" value="CHROMODOMAIN-HELICASE-DNA-BINDING PROTEIN 3-RELATED-RELATED"/>
    <property type="match status" value="1"/>
</dbReference>
<feature type="compositionally biased region" description="Low complexity" evidence="5">
    <location>
        <begin position="815"/>
        <end position="827"/>
    </location>
</feature>
<organism evidence="8">
    <name type="scientific">Amorphochlora amoebiformis</name>
    <dbReference type="NCBI Taxonomy" id="1561963"/>
    <lineage>
        <taxon>Eukaryota</taxon>
        <taxon>Sar</taxon>
        <taxon>Rhizaria</taxon>
        <taxon>Cercozoa</taxon>
        <taxon>Chlorarachniophyceae</taxon>
        <taxon>Amorphochlora</taxon>
    </lineage>
</organism>
<dbReference type="InterPro" id="IPR049730">
    <property type="entry name" value="SNF2/RAD54-like_C"/>
</dbReference>
<dbReference type="EMBL" id="HBEM01019455">
    <property type="protein sequence ID" value="CAD8454361.1"/>
    <property type="molecule type" value="Transcribed_RNA"/>
</dbReference>
<sequence>MGLGKTLQSISVMAYLLNYHNIDGPHLVTVPLSTLGNWMREINRWCPDLKPFKLHGPKEQRKEQIRHLIEDGRDYNVVVTTYETLNMEKSKLGRIGWHYIVVDEAHRLKNENSLFSRNLRLMKSKCRLLLTGTPLQNNLHELWALLNYLMPEIFSSADEFDNLFNNADSADKKKMMEQLHLVLKPFMIRRLKVDAETSLPPKKEMLVFVGMSALQKQVYKGVLDKNLLELLGEQKKQGKTKLLNIVMQLRKAANHPYLFEGVEDRTLPPFAEHLIENSGKLVVLDKLLVKLKKDGSRVLIFCQMTRMIDILEDYCRYRRHKYCRIDGNTDQMTREQCMEEYNKDGSDLFVFLLSTRAGGLGINLYTADIVVLYDSDWNPQVDLQAQDRAHRIGQKKTVKVFRFVTERTIEEKVVEAANRKLQMDALVVQSGRLAKKSKLSKDDMIEAIKFGADSIFKTTEGTITDDDIDLILARGEQKTEELQKKIKKNSGLLKLTLDGKYHNFEEPKNMLEKTELDKNAIQNLVRLQTQSLGTRSRKQVHRDGIITSDKKYRMSLPEPMMHPILHDWQFYDKKRIHDLISKAWSFYSIHKDDIEPPKINDKYQNLTDEDEEELQQLLKEGKSGWKKKHYNYFVKLLGKKGKDKEWICRNMRDKTYEETCEYYDLFFMRFDTLTNRDQIRKSIEKAEKQIFQFKENTDLLASSIKATGEENSMDLLCVPYKAVHKDKGYDPKGDRFLLCRTNEEGFGNWEDVKEAVMNDPEVEFDFFLKTRTATELGRRVTSLVRLLKKDGTTGKKSVQKRKTANSSPEPTQNHNSASGAPSNGPPSKRGPSATSNGPPSKKIKITLSSLEKVST</sequence>
<comment type="similarity">
    <text evidence="2">Belongs to the SNF2/RAD54 helicase family. ISWI subfamily.</text>
</comment>
<keyword evidence="3" id="KW-0378">Hydrolase</keyword>
<evidence type="ECO:0000313" key="8">
    <source>
        <dbReference type="EMBL" id="CAD8454361.1"/>
    </source>
</evidence>
<dbReference type="GO" id="GO:0003677">
    <property type="term" value="F:DNA binding"/>
    <property type="evidence" value="ECO:0007669"/>
    <property type="project" value="InterPro"/>
</dbReference>
<dbReference type="InterPro" id="IPR015195">
    <property type="entry name" value="SLIDE"/>
</dbReference>
<dbReference type="GO" id="GO:0005524">
    <property type="term" value="F:ATP binding"/>
    <property type="evidence" value="ECO:0007669"/>
    <property type="project" value="InterPro"/>
</dbReference>
<comment type="subcellular location">
    <subcellularLocation>
        <location evidence="1">Nucleus</location>
    </subcellularLocation>
</comment>
<dbReference type="Gene3D" id="3.40.50.300">
    <property type="entry name" value="P-loop containing nucleotide triphosphate hydrolases"/>
    <property type="match status" value="1"/>
</dbReference>
<dbReference type="InterPro" id="IPR014001">
    <property type="entry name" value="Helicase_ATP-bd"/>
</dbReference>
<feature type="compositionally biased region" description="Polar residues" evidence="5">
    <location>
        <begin position="804"/>
        <end position="814"/>
    </location>
</feature>
<dbReference type="Pfam" id="PF00271">
    <property type="entry name" value="Helicase_C"/>
    <property type="match status" value="1"/>
</dbReference>
<dbReference type="InterPro" id="IPR009057">
    <property type="entry name" value="Homeodomain-like_sf"/>
</dbReference>
<keyword evidence="4" id="KW-0539">Nucleus</keyword>
<evidence type="ECO:0000256" key="3">
    <source>
        <dbReference type="ARBA" id="ARBA00022801"/>
    </source>
</evidence>
<dbReference type="InterPro" id="IPR002464">
    <property type="entry name" value="DNA/RNA_helicase_DEAH_CS"/>
</dbReference>
<dbReference type="AlphaFoldDB" id="A0A7S0DGP2"/>
<dbReference type="CDD" id="cd18793">
    <property type="entry name" value="SF2_C_SNF"/>
    <property type="match status" value="1"/>
</dbReference>
<dbReference type="InterPro" id="IPR027417">
    <property type="entry name" value="P-loop_NTPase"/>
</dbReference>
<dbReference type="SMART" id="SM00487">
    <property type="entry name" value="DEXDc"/>
    <property type="match status" value="1"/>
</dbReference>
<dbReference type="GO" id="GO:0031491">
    <property type="term" value="F:nucleosome binding"/>
    <property type="evidence" value="ECO:0007669"/>
    <property type="project" value="InterPro"/>
</dbReference>
<dbReference type="SMART" id="SM00490">
    <property type="entry name" value="HELICc"/>
    <property type="match status" value="1"/>
</dbReference>